<dbReference type="GO" id="GO:0004527">
    <property type="term" value="F:exonuclease activity"/>
    <property type="evidence" value="ECO:0007669"/>
    <property type="project" value="UniProtKB-KW"/>
</dbReference>
<dbReference type="PANTHER" id="PTHR43694:SF1">
    <property type="entry name" value="RIBONUCLEASE J"/>
    <property type="match status" value="1"/>
</dbReference>
<dbReference type="PANTHER" id="PTHR43694">
    <property type="entry name" value="RIBONUCLEASE J"/>
    <property type="match status" value="1"/>
</dbReference>
<dbReference type="EMBL" id="CADCWE010000166">
    <property type="protein sequence ID" value="CAA9547020.1"/>
    <property type="molecule type" value="Genomic_DNA"/>
</dbReference>
<dbReference type="SMART" id="SM00849">
    <property type="entry name" value="Lactamase_B"/>
    <property type="match status" value="1"/>
</dbReference>
<dbReference type="Pfam" id="PF00753">
    <property type="entry name" value="Lactamase_B"/>
    <property type="match status" value="1"/>
</dbReference>
<keyword evidence="2" id="KW-0255">Endonuclease</keyword>
<proteinExistence type="predicted"/>
<feature type="domain" description="Metallo-beta-lactamase" evidence="1">
    <location>
        <begin position="13"/>
        <end position="149"/>
    </location>
</feature>
<organism evidence="2">
    <name type="scientific">uncultured Thermomicrobiales bacterium</name>
    <dbReference type="NCBI Taxonomy" id="1645740"/>
    <lineage>
        <taxon>Bacteria</taxon>
        <taxon>Pseudomonadati</taxon>
        <taxon>Thermomicrobiota</taxon>
        <taxon>Thermomicrobia</taxon>
        <taxon>Thermomicrobiales</taxon>
        <taxon>environmental samples</taxon>
    </lineage>
</organism>
<accession>A0A6J4UFQ4</accession>
<reference evidence="2" key="1">
    <citation type="submission" date="2020-02" db="EMBL/GenBank/DDBJ databases">
        <authorList>
            <person name="Meier V. D."/>
        </authorList>
    </citation>
    <scope>NUCLEOTIDE SEQUENCE</scope>
    <source>
        <strain evidence="2">AVDCRST_MAG73</strain>
    </source>
</reference>
<dbReference type="InterPro" id="IPR036866">
    <property type="entry name" value="RibonucZ/Hydroxyglut_hydro"/>
</dbReference>
<evidence type="ECO:0000313" key="2">
    <source>
        <dbReference type="EMBL" id="CAA9547020.1"/>
    </source>
</evidence>
<dbReference type="InterPro" id="IPR001279">
    <property type="entry name" value="Metallo-B-lactamas"/>
</dbReference>
<dbReference type="GO" id="GO:0004519">
    <property type="term" value="F:endonuclease activity"/>
    <property type="evidence" value="ECO:0007669"/>
    <property type="project" value="UniProtKB-KW"/>
</dbReference>
<sequence length="151" mass="16738">MRVIPLGGVGEVGKNMTAVEYGRDLILLDCGGKFPEEEQRGIDLIIPDVSYVRDRLSHLRAIVITHGHEDHIGALPYVLPQFKDHAPIPIYGSPLALGFIEGKLNEARMDKLVTLHPVQPRDKVRFGQLEVEFIHVTHSIPDTNAVAVHSP</sequence>
<feature type="non-terminal residue" evidence="2">
    <location>
        <position position="151"/>
    </location>
</feature>
<protein>
    <submittedName>
        <fullName evidence="2">Ribonuclease J (Endonuclease and 5' exonuclease)</fullName>
    </submittedName>
</protein>
<keyword evidence="2" id="KW-0269">Exonuclease</keyword>
<evidence type="ECO:0000259" key="1">
    <source>
        <dbReference type="SMART" id="SM00849"/>
    </source>
</evidence>
<name>A0A6J4UFQ4_9BACT</name>
<dbReference type="CDD" id="cd07714">
    <property type="entry name" value="RNaseJ_MBL-fold"/>
    <property type="match status" value="1"/>
</dbReference>
<keyword evidence="2" id="KW-0540">Nuclease</keyword>
<dbReference type="SUPFAM" id="SSF56281">
    <property type="entry name" value="Metallo-hydrolase/oxidoreductase"/>
    <property type="match status" value="1"/>
</dbReference>
<keyword evidence="2" id="KW-0378">Hydrolase</keyword>
<gene>
    <name evidence="2" type="ORF">AVDCRST_MAG73-2513</name>
</gene>
<dbReference type="AlphaFoldDB" id="A0A6J4UFQ4"/>
<dbReference type="Gene3D" id="3.60.15.10">
    <property type="entry name" value="Ribonuclease Z/Hydroxyacylglutathione hydrolase-like"/>
    <property type="match status" value="1"/>
</dbReference>